<reference evidence="1 2" key="1">
    <citation type="journal article" date="2017" name="Genome Announc.">
        <title>Genome sequence of the saprophytic ascomycete Epicoccum nigrum ICMP 19927 strain isolated from New Zealand.</title>
        <authorList>
            <person name="Fokin M."/>
            <person name="Fleetwood D."/>
            <person name="Weir B.S."/>
            <person name="Villas-Boas S.G."/>
        </authorList>
    </citation>
    <scope>NUCLEOTIDE SEQUENCE [LARGE SCALE GENOMIC DNA]</scope>
    <source>
        <strain evidence="1 2">ICMP 19927</strain>
    </source>
</reference>
<dbReference type="EMBL" id="KZ107839">
    <property type="protein sequence ID" value="OSS53264.1"/>
    <property type="molecule type" value="Genomic_DNA"/>
</dbReference>
<gene>
    <name evidence="1" type="ORF">B5807_02577</name>
</gene>
<dbReference type="Proteomes" id="UP000193240">
    <property type="component" value="Unassembled WGS sequence"/>
</dbReference>
<accession>A0A1Y2MAX5</accession>
<organism evidence="1 2">
    <name type="scientific">Epicoccum nigrum</name>
    <name type="common">Soil fungus</name>
    <name type="synonym">Epicoccum purpurascens</name>
    <dbReference type="NCBI Taxonomy" id="105696"/>
    <lineage>
        <taxon>Eukaryota</taxon>
        <taxon>Fungi</taxon>
        <taxon>Dikarya</taxon>
        <taxon>Ascomycota</taxon>
        <taxon>Pezizomycotina</taxon>
        <taxon>Dothideomycetes</taxon>
        <taxon>Pleosporomycetidae</taxon>
        <taxon>Pleosporales</taxon>
        <taxon>Pleosporineae</taxon>
        <taxon>Didymellaceae</taxon>
        <taxon>Epicoccum</taxon>
    </lineage>
</organism>
<proteinExistence type="predicted"/>
<evidence type="ECO:0000313" key="2">
    <source>
        <dbReference type="Proteomes" id="UP000193240"/>
    </source>
</evidence>
<name>A0A1Y2MAX5_EPING</name>
<sequence length="107" mass="12023">MSSGAPVEILGLMADSTSRKQILDSWFAVSRRTSMPIDFADAGHLIYEWSGNKNWAQNPTLYYISRAMGREDLFAELLRAQITDWWIPLSTSMIKPTHTSSGPETLS</sequence>
<keyword evidence="2" id="KW-1185">Reference proteome</keyword>
<dbReference type="InParanoid" id="A0A1Y2MAX5"/>
<protein>
    <submittedName>
        <fullName evidence="1">Uncharacterized protein</fullName>
    </submittedName>
</protein>
<evidence type="ECO:0000313" key="1">
    <source>
        <dbReference type="EMBL" id="OSS53264.1"/>
    </source>
</evidence>
<dbReference type="AlphaFoldDB" id="A0A1Y2MAX5"/>